<comment type="function">
    <text evidence="5">Ubiquitin ligase protein which is a component of the N-end rule pathway. Recognizes and binds to proteins bearing specific N-terminal residues that are destabilizing according to the N-end rule, leading to their ubiquitination and subsequent degradation.</text>
</comment>
<keyword evidence="5 7" id="KW-0808">Transferase</keyword>
<keyword evidence="5" id="KW-0833">Ubl conjugation pathway</keyword>
<comment type="similarity">
    <text evidence="5">Belongs to the E3 ubiquitin-protein ligase UBR1-like family.</text>
</comment>
<dbReference type="EMBL" id="JANBQD010000007">
    <property type="protein sequence ID" value="KAJ1995250.1"/>
    <property type="molecule type" value="Genomic_DNA"/>
</dbReference>
<dbReference type="Pfam" id="PF22960">
    <property type="entry name" value="WHD_UBR1"/>
    <property type="match status" value="1"/>
</dbReference>
<evidence type="ECO:0000313" key="8">
    <source>
        <dbReference type="Proteomes" id="UP001151295"/>
    </source>
</evidence>
<accession>A0ABQ8PST6</accession>
<dbReference type="Proteomes" id="UP001151295">
    <property type="component" value="Unassembled WGS sequence"/>
</dbReference>
<dbReference type="InterPro" id="IPR055194">
    <property type="entry name" value="UBR1-like_WH"/>
</dbReference>
<dbReference type="Gene3D" id="2.10.110.30">
    <property type="match status" value="1"/>
</dbReference>
<dbReference type="PROSITE" id="PS51157">
    <property type="entry name" value="ZF_UBR"/>
    <property type="match status" value="1"/>
</dbReference>
<comment type="pathway">
    <text evidence="5">Protein modification; protein ubiquitination.</text>
</comment>
<evidence type="ECO:0000256" key="3">
    <source>
        <dbReference type="ARBA" id="ARBA00022833"/>
    </source>
</evidence>
<dbReference type="InterPro" id="IPR003126">
    <property type="entry name" value="Znf_UBR"/>
</dbReference>
<evidence type="ECO:0000256" key="4">
    <source>
        <dbReference type="PROSITE-ProRule" id="PRU00508"/>
    </source>
</evidence>
<keyword evidence="1 5" id="KW-0479">Metal-binding</keyword>
<dbReference type="SMART" id="SM00396">
    <property type="entry name" value="ZnF_UBR1"/>
    <property type="match status" value="1"/>
</dbReference>
<proteinExistence type="inferred from homology"/>
<feature type="zinc finger region" description="UBR-type" evidence="4">
    <location>
        <begin position="96"/>
        <end position="168"/>
    </location>
</feature>
<dbReference type="PANTHER" id="PTHR21497:SF24">
    <property type="entry name" value="E3 UBIQUITIN-PROTEIN LIGASE UBR1"/>
    <property type="match status" value="1"/>
</dbReference>
<protein>
    <recommendedName>
        <fullName evidence="5">E3 ubiquitin-protein ligase</fullName>
        <ecNumber evidence="5">2.3.2.27</ecNumber>
    </recommendedName>
</protein>
<evidence type="ECO:0000256" key="5">
    <source>
        <dbReference type="RuleBase" id="RU366018"/>
    </source>
</evidence>
<evidence type="ECO:0000256" key="1">
    <source>
        <dbReference type="ARBA" id="ARBA00022723"/>
    </source>
</evidence>
<keyword evidence="7" id="KW-0012">Acyltransferase</keyword>
<dbReference type="InterPro" id="IPR039164">
    <property type="entry name" value="UBR1-like"/>
</dbReference>
<dbReference type="GO" id="GO:0061630">
    <property type="term" value="F:ubiquitin protein ligase activity"/>
    <property type="evidence" value="ECO:0007669"/>
    <property type="project" value="UniProtKB-EC"/>
</dbReference>
<sequence length="929" mass="105969">MALNAEKEQYGKNAIDQPYSMEVYKYLRGTPKEHGRVLTPEARDLILRKMSWFLFSKNNQLTDLMFPGEQSESVSCEKVPDDSAELVEYTESHRGLPCGHIFENDEVVYKCVTCSLDNSCVLCSHCFHATDHIGHETACVRNSGTRGFCDCGDLEAWKIPQHCRYHSSIEALDEAGLEPIVSSASPLFVPGYDNSECPVSVKDSIELTLVAVLEFVLEVFAMPTDLSLQLDESSIIDYARSAGLAIGDYEPQTEFALVLWNAEGHSSQDIVNQCTEILQVLEDNYDFSFTGTEHKTIQSINQALQDEGKQRLDWLLIFDQQLWKEVHVSLCELYIATFMRDNQYKMQFALVFARKYPRLAQELLIQDRAIEKSIKLLSLYLFSGQASSISLVRDHGLMYVILDVLKRFFIRSTPMDFQQHKVTTCSSEVFQNQHYPYIFVDIDYLVRMPQVRSWVSTSHDFLSAYMDFLGVLQGMDPYNRTIIRHIESEANRYLDPFNATMNVVNSNKQIAQCYGISARDLFVAIRSTLRELYHSTQLMAEENSMFTIHSAQLYDHLPNNIHDFSKDNTDIVELEFEMHSLSTIWGKEYEVVQYDMAANSVSFNHPLHWFMAELYHHVKQLTDDNLCCFGFAGVRDMVFSAFDTSYEALLKTHNTAGINTDINSKHLSDLHFMSKKEVFEVQRRLLRILDYPIRCLSLIDMWPQARVNDWARREIAHKCLSPIPYSELKLKIPESLFSNTPGFDTLLQQMAAMDGPVTSKESGIYELKDEYLDEIDPYFIWHTNTAYWEVQCLLSERLEKRAHKNGDVTEDISKYTPPKLDSIKSGPFQRIGMLLHAPLACQVLYSALLCSTYTANEHPRETILDAALQLIVLALEDGKCGAVAREIGGPDVANSSSNEQSTNRGAIFASYSVKAARVMPAELMLTLPK</sequence>
<dbReference type="PANTHER" id="PTHR21497">
    <property type="entry name" value="UBIQUITIN LIGASE E3 ALPHA-RELATED"/>
    <property type="match status" value="1"/>
</dbReference>
<organism evidence="7 8">
    <name type="scientific">Coemansia umbellata</name>
    <dbReference type="NCBI Taxonomy" id="1424467"/>
    <lineage>
        <taxon>Eukaryota</taxon>
        <taxon>Fungi</taxon>
        <taxon>Fungi incertae sedis</taxon>
        <taxon>Zoopagomycota</taxon>
        <taxon>Kickxellomycotina</taxon>
        <taxon>Kickxellomycetes</taxon>
        <taxon>Kickxellales</taxon>
        <taxon>Kickxellaceae</taxon>
        <taxon>Coemansia</taxon>
    </lineage>
</organism>
<keyword evidence="3 5" id="KW-0862">Zinc</keyword>
<comment type="caution">
    <text evidence="7">The sequence shown here is derived from an EMBL/GenBank/DDBJ whole genome shotgun (WGS) entry which is preliminary data.</text>
</comment>
<evidence type="ECO:0000259" key="6">
    <source>
        <dbReference type="PROSITE" id="PS51157"/>
    </source>
</evidence>
<keyword evidence="8" id="KW-1185">Reference proteome</keyword>
<evidence type="ECO:0000313" key="7">
    <source>
        <dbReference type="EMBL" id="KAJ1995250.1"/>
    </source>
</evidence>
<keyword evidence="2 5" id="KW-0863">Zinc-finger</keyword>
<evidence type="ECO:0000256" key="2">
    <source>
        <dbReference type="ARBA" id="ARBA00022771"/>
    </source>
</evidence>
<dbReference type="CDD" id="cd19673">
    <property type="entry name" value="UBR-box_UBR3"/>
    <property type="match status" value="1"/>
</dbReference>
<dbReference type="EC" id="2.3.2.27" evidence="5"/>
<reference evidence="7" key="1">
    <citation type="submission" date="2022-07" db="EMBL/GenBank/DDBJ databases">
        <title>Phylogenomic reconstructions and comparative analyses of Kickxellomycotina fungi.</title>
        <authorList>
            <person name="Reynolds N.K."/>
            <person name="Stajich J.E."/>
            <person name="Barry K."/>
            <person name="Grigoriev I.V."/>
            <person name="Crous P."/>
            <person name="Smith M.E."/>
        </authorList>
    </citation>
    <scope>NUCLEOTIDE SEQUENCE</scope>
    <source>
        <strain evidence="7">BCRC 34882</strain>
    </source>
</reference>
<comment type="catalytic activity">
    <reaction evidence="5">
        <text>S-ubiquitinyl-[E2 ubiquitin-conjugating enzyme]-L-cysteine + [acceptor protein]-L-lysine = [E2 ubiquitin-conjugating enzyme]-L-cysteine + N(6)-ubiquitinyl-[acceptor protein]-L-lysine.</text>
        <dbReference type="EC" id="2.3.2.27"/>
    </reaction>
</comment>
<dbReference type="Pfam" id="PF02207">
    <property type="entry name" value="zf-UBR"/>
    <property type="match status" value="1"/>
</dbReference>
<feature type="domain" description="UBR-type" evidence="6">
    <location>
        <begin position="96"/>
        <end position="168"/>
    </location>
</feature>
<gene>
    <name evidence="7" type="primary">UBR1_1</name>
    <name evidence="7" type="ORF">EDC05_001088</name>
</gene>
<name>A0ABQ8PST6_9FUNG</name>